<name>A0A9Q8Y014_9LACT</name>
<evidence type="ECO:0000256" key="2">
    <source>
        <dbReference type="SAM" id="SignalP"/>
    </source>
</evidence>
<keyword evidence="2" id="KW-0732">Signal</keyword>
<feature type="region of interest" description="Disordered" evidence="1">
    <location>
        <begin position="22"/>
        <end position="60"/>
    </location>
</feature>
<protein>
    <recommendedName>
        <fullName evidence="7">Lipoprotein</fullName>
    </recommendedName>
</protein>
<evidence type="ECO:0000313" key="5">
    <source>
        <dbReference type="Proteomes" id="UP001056730"/>
    </source>
</evidence>
<reference evidence="3" key="2">
    <citation type="submission" date="2022-06" db="EMBL/GenBank/DDBJ databases">
        <title>Lactococcus from bovine mastitis in China.</title>
        <authorList>
            <person name="Lin Y."/>
            <person name="Han B."/>
        </authorList>
    </citation>
    <scope>NUCLEOTIDE SEQUENCE</scope>
    <source>
        <strain evidence="3">Ningxia-I-26</strain>
    </source>
</reference>
<dbReference type="Proteomes" id="UP001153199">
    <property type="component" value="Unassembled WGS sequence"/>
</dbReference>
<dbReference type="KEGG" id="lfo:LMK00_06615"/>
<feature type="signal peptide" evidence="2">
    <location>
        <begin position="1"/>
        <end position="18"/>
    </location>
</feature>
<dbReference type="EMBL" id="CP086395">
    <property type="protein sequence ID" value="USJ19503.1"/>
    <property type="molecule type" value="Genomic_DNA"/>
</dbReference>
<evidence type="ECO:0008006" key="7">
    <source>
        <dbReference type="Google" id="ProtNLM"/>
    </source>
</evidence>
<evidence type="ECO:0000313" key="6">
    <source>
        <dbReference type="Proteomes" id="UP001153199"/>
    </source>
</evidence>
<evidence type="ECO:0000313" key="3">
    <source>
        <dbReference type="EMBL" id="MDG6144732.1"/>
    </source>
</evidence>
<feature type="compositionally biased region" description="Basic and acidic residues" evidence="1">
    <location>
        <begin position="25"/>
        <end position="49"/>
    </location>
</feature>
<feature type="chain" id="PRO_5044699734" description="Lipoprotein" evidence="2">
    <location>
        <begin position="19"/>
        <end position="163"/>
    </location>
</feature>
<organism evidence="4 5">
    <name type="scientific">Lactococcus formosensis</name>
    <dbReference type="NCBI Taxonomy" id="1281486"/>
    <lineage>
        <taxon>Bacteria</taxon>
        <taxon>Bacillati</taxon>
        <taxon>Bacillota</taxon>
        <taxon>Bacilli</taxon>
        <taxon>Lactobacillales</taxon>
        <taxon>Streptococcaceae</taxon>
        <taxon>Lactococcus</taxon>
    </lineage>
</organism>
<evidence type="ECO:0000256" key="1">
    <source>
        <dbReference type="SAM" id="MobiDB-lite"/>
    </source>
</evidence>
<evidence type="ECO:0000313" key="4">
    <source>
        <dbReference type="EMBL" id="USJ19503.1"/>
    </source>
</evidence>
<dbReference type="RefSeq" id="WP_252175070.1">
    <property type="nucleotide sequence ID" value="NZ_CP086395.1"/>
</dbReference>
<dbReference type="AlphaFoldDB" id="A0A9Q8Y014"/>
<reference evidence="4" key="1">
    <citation type="journal article" date="2022" name="Front. Microbiol.">
        <title>Feed Insects as a Reservoir of Granadaene-Producing Lactococci.</title>
        <authorList>
            <person name="Neuzil-Bunesova V."/>
            <person name="Ramirez Garcia A."/>
            <person name="Modrackova N."/>
            <person name="Makovska M."/>
            <person name="Sabolova M."/>
            <person name="Sproer C."/>
            <person name="Bunk B."/>
            <person name="Blom J."/>
            <person name="Schwab C."/>
        </authorList>
    </citation>
    <scope>NUCLEOTIDE SEQUENCE</scope>
    <source>
        <strain evidence="4">I4/6O</strain>
    </source>
</reference>
<dbReference type="PROSITE" id="PS51257">
    <property type="entry name" value="PROKAR_LIPOPROTEIN"/>
    <property type="match status" value="1"/>
</dbReference>
<proteinExistence type="predicted"/>
<sequence length="163" mass="18020">MKKIFLLGATTLVLFSLAACSSNSESKDSESNPKTEQSKVDNSKFDKATENLQSQLENEGSKEWEYKTINNVTNENITNGTLIEIRPKTDEGKNSLKKIYEDSQTGKIDNQIAILAIQQIVSEAAKDLPDDNSEITLGYDEDNDNSVLLAASTRTKDIIKADK</sequence>
<dbReference type="EMBL" id="JAMWFV010000002">
    <property type="protein sequence ID" value="MDG6144732.1"/>
    <property type="molecule type" value="Genomic_DNA"/>
</dbReference>
<keyword evidence="6" id="KW-1185">Reference proteome</keyword>
<gene>
    <name evidence="4" type="ORF">LMK00_06615</name>
    <name evidence="3" type="ORF">NF717_03520</name>
</gene>
<accession>A0A9Q8Y014</accession>
<dbReference type="Proteomes" id="UP001056730">
    <property type="component" value="Chromosome"/>
</dbReference>